<gene>
    <name evidence="1" type="ORF">MML48_8g00020410</name>
</gene>
<evidence type="ECO:0000313" key="2">
    <source>
        <dbReference type="Proteomes" id="UP001056778"/>
    </source>
</evidence>
<dbReference type="EMBL" id="CM043022">
    <property type="protein sequence ID" value="KAI4457167.1"/>
    <property type="molecule type" value="Genomic_DNA"/>
</dbReference>
<organism evidence="1 2">
    <name type="scientific">Holotrichia oblita</name>
    <name type="common">Chafer beetle</name>
    <dbReference type="NCBI Taxonomy" id="644536"/>
    <lineage>
        <taxon>Eukaryota</taxon>
        <taxon>Metazoa</taxon>
        <taxon>Ecdysozoa</taxon>
        <taxon>Arthropoda</taxon>
        <taxon>Hexapoda</taxon>
        <taxon>Insecta</taxon>
        <taxon>Pterygota</taxon>
        <taxon>Neoptera</taxon>
        <taxon>Endopterygota</taxon>
        <taxon>Coleoptera</taxon>
        <taxon>Polyphaga</taxon>
        <taxon>Scarabaeiformia</taxon>
        <taxon>Scarabaeidae</taxon>
        <taxon>Melolonthinae</taxon>
        <taxon>Holotrichia</taxon>
    </lineage>
</organism>
<proteinExistence type="predicted"/>
<reference evidence="1" key="1">
    <citation type="submission" date="2022-04" db="EMBL/GenBank/DDBJ databases">
        <title>Chromosome-scale genome assembly of Holotrichia oblita Faldermann.</title>
        <authorList>
            <person name="Rongchong L."/>
        </authorList>
    </citation>
    <scope>NUCLEOTIDE SEQUENCE</scope>
    <source>
        <strain evidence="1">81SQS9</strain>
    </source>
</reference>
<sequence length="308" mass="35261">MDPDFPEIDVMGEYRAIHNKYLKKRFFRKPNIPAAREAYRSLAYHCQREELPEHAAMCWTATAKCEKDMGNAIGERACHIRAAKQYISEEIQDYNQGFFSPFKENLHNALQSYNQALNTCAADSPMRISLNLTMASTVNDVGVKELQSGYIQNAVDAIKDNCQTKLDCLSMKAANCLDNGDLESALETYTEIADVVESLPRDYVKSQLLLNSEITRVLILMLLKPSPDLLDPKLAQLLDRYTWGNHKDDHIKEIDMSTNLFILMQSLVLACQSSDPYTDLAEIEYDFWKYFDIQQKDLLRTLVKAYSK</sequence>
<comment type="caution">
    <text evidence="1">The sequence shown here is derived from an EMBL/GenBank/DDBJ whole genome shotgun (WGS) entry which is preliminary data.</text>
</comment>
<dbReference type="Proteomes" id="UP001056778">
    <property type="component" value="Chromosome 8"/>
</dbReference>
<protein>
    <submittedName>
        <fullName evidence="1">Factor viii-associated protein</fullName>
    </submittedName>
</protein>
<keyword evidence="2" id="KW-1185">Reference proteome</keyword>
<accession>A0ACB9SPV5</accession>
<evidence type="ECO:0000313" key="1">
    <source>
        <dbReference type="EMBL" id="KAI4457167.1"/>
    </source>
</evidence>
<name>A0ACB9SPV5_HOLOL</name>